<dbReference type="InterPro" id="IPR020846">
    <property type="entry name" value="MFS_dom"/>
</dbReference>
<evidence type="ECO:0000256" key="5">
    <source>
        <dbReference type="ARBA" id="ARBA00022989"/>
    </source>
</evidence>
<dbReference type="GeneID" id="26515004"/>
<dbReference type="InterPro" id="IPR036259">
    <property type="entry name" value="MFS_trans_sf"/>
</dbReference>
<feature type="transmembrane region" description="Helical" evidence="7">
    <location>
        <begin position="145"/>
        <end position="169"/>
    </location>
</feature>
<feature type="transmembrane region" description="Helical" evidence="7">
    <location>
        <begin position="347"/>
        <end position="367"/>
    </location>
</feature>
<evidence type="ECO:0000256" key="7">
    <source>
        <dbReference type="SAM" id="Phobius"/>
    </source>
</evidence>
<gene>
    <name evidence="9" type="primary">Dana\GF27595</name>
    <name evidence="9" type="ORF">GF27595</name>
</gene>
<dbReference type="GO" id="GO:0006820">
    <property type="term" value="P:monoatomic anion transport"/>
    <property type="evidence" value="ECO:0007669"/>
    <property type="project" value="TreeGrafter"/>
</dbReference>
<dbReference type="Gene3D" id="1.20.1250.20">
    <property type="entry name" value="MFS general substrate transporter like domains"/>
    <property type="match status" value="1"/>
</dbReference>
<dbReference type="AlphaFoldDB" id="A0A0P9BRD8"/>
<keyword evidence="2" id="KW-0813">Transport</keyword>
<feature type="transmembrane region" description="Helical" evidence="7">
    <location>
        <begin position="373"/>
        <end position="391"/>
    </location>
</feature>
<feature type="transmembrane region" description="Helical" evidence="7">
    <location>
        <begin position="211"/>
        <end position="234"/>
    </location>
</feature>
<dbReference type="EMBL" id="CH902624">
    <property type="protein sequence ID" value="KPU74302.1"/>
    <property type="molecule type" value="Genomic_DNA"/>
</dbReference>
<accession>A0A0P9BRD8</accession>
<evidence type="ECO:0000259" key="8">
    <source>
        <dbReference type="PROSITE" id="PS50850"/>
    </source>
</evidence>
<evidence type="ECO:0000256" key="6">
    <source>
        <dbReference type="ARBA" id="ARBA00023136"/>
    </source>
</evidence>
<feature type="transmembrane region" description="Helical" evidence="7">
    <location>
        <begin position="311"/>
        <end position="335"/>
    </location>
</feature>
<evidence type="ECO:0000256" key="2">
    <source>
        <dbReference type="ARBA" id="ARBA00022448"/>
    </source>
</evidence>
<dbReference type="FunFam" id="1.20.1250.20:FF:000512">
    <property type="entry name" value="Putative inorganic phosphate cotransporter-like Protein"/>
    <property type="match status" value="1"/>
</dbReference>
<keyword evidence="5 7" id="KW-1133">Transmembrane helix</keyword>
<keyword evidence="6 7" id="KW-0472">Membrane</keyword>
<reference evidence="9 10" key="1">
    <citation type="journal article" date="2007" name="Nature">
        <title>Evolution of genes and genomes on the Drosophila phylogeny.</title>
        <authorList>
            <consortium name="Drosophila 12 Genomes Consortium"/>
            <person name="Clark A.G."/>
            <person name="Eisen M.B."/>
            <person name="Smith D.R."/>
            <person name="Bergman C.M."/>
            <person name="Oliver B."/>
            <person name="Markow T.A."/>
            <person name="Kaufman T.C."/>
            <person name="Kellis M."/>
            <person name="Gelbart W."/>
            <person name="Iyer V.N."/>
            <person name="Pollard D.A."/>
            <person name="Sackton T.B."/>
            <person name="Larracuente A.M."/>
            <person name="Singh N.D."/>
            <person name="Abad J.P."/>
            <person name="Abt D.N."/>
            <person name="Adryan B."/>
            <person name="Aguade M."/>
            <person name="Akashi H."/>
            <person name="Anderson W.W."/>
            <person name="Aquadro C.F."/>
            <person name="Ardell D.H."/>
            <person name="Arguello R."/>
            <person name="Artieri C.G."/>
            <person name="Barbash D.A."/>
            <person name="Barker D."/>
            <person name="Barsanti P."/>
            <person name="Batterham P."/>
            <person name="Batzoglou S."/>
            <person name="Begun D."/>
            <person name="Bhutkar A."/>
            <person name="Blanco E."/>
            <person name="Bosak S.A."/>
            <person name="Bradley R.K."/>
            <person name="Brand A.D."/>
            <person name="Brent M.R."/>
            <person name="Brooks A.N."/>
            <person name="Brown R.H."/>
            <person name="Butlin R.K."/>
            <person name="Caggese C."/>
            <person name="Calvi B.R."/>
            <person name="Bernardo de Carvalho A."/>
            <person name="Caspi A."/>
            <person name="Castrezana S."/>
            <person name="Celniker S.E."/>
            <person name="Chang J.L."/>
            <person name="Chapple C."/>
            <person name="Chatterji S."/>
            <person name="Chinwalla A."/>
            <person name="Civetta A."/>
            <person name="Clifton S.W."/>
            <person name="Comeron J.M."/>
            <person name="Costello J.C."/>
            <person name="Coyne J.A."/>
            <person name="Daub J."/>
            <person name="David R.G."/>
            <person name="Delcher A.L."/>
            <person name="Delehaunty K."/>
            <person name="Do C.B."/>
            <person name="Ebling H."/>
            <person name="Edwards K."/>
            <person name="Eickbush T."/>
            <person name="Evans J.D."/>
            <person name="Filipski A."/>
            <person name="Findeiss S."/>
            <person name="Freyhult E."/>
            <person name="Fulton L."/>
            <person name="Fulton R."/>
            <person name="Garcia A.C."/>
            <person name="Gardiner A."/>
            <person name="Garfield D.A."/>
            <person name="Garvin B.E."/>
            <person name="Gibson G."/>
            <person name="Gilbert D."/>
            <person name="Gnerre S."/>
            <person name="Godfrey J."/>
            <person name="Good R."/>
            <person name="Gotea V."/>
            <person name="Gravely B."/>
            <person name="Greenberg A.J."/>
            <person name="Griffiths-Jones S."/>
            <person name="Gross S."/>
            <person name="Guigo R."/>
            <person name="Gustafson E.A."/>
            <person name="Haerty W."/>
            <person name="Hahn M.W."/>
            <person name="Halligan D.L."/>
            <person name="Halpern A.L."/>
            <person name="Halter G.M."/>
            <person name="Han M.V."/>
            <person name="Heger A."/>
            <person name="Hillier L."/>
            <person name="Hinrichs A.S."/>
            <person name="Holmes I."/>
            <person name="Hoskins R.A."/>
            <person name="Hubisz M.J."/>
            <person name="Hultmark D."/>
            <person name="Huntley M.A."/>
            <person name="Jaffe D.B."/>
            <person name="Jagadeeshan S."/>
            <person name="Jeck W.R."/>
            <person name="Johnson J."/>
            <person name="Jones C.D."/>
            <person name="Jordan W.C."/>
            <person name="Karpen G.H."/>
            <person name="Kataoka E."/>
            <person name="Keightley P.D."/>
            <person name="Kheradpour P."/>
            <person name="Kirkness E.F."/>
            <person name="Koerich L.B."/>
            <person name="Kristiansen K."/>
            <person name="Kudrna D."/>
            <person name="Kulathinal R.J."/>
            <person name="Kumar S."/>
            <person name="Kwok R."/>
            <person name="Lander E."/>
            <person name="Langley C.H."/>
            <person name="Lapoint R."/>
            <person name="Lazzaro B.P."/>
            <person name="Lee S.J."/>
            <person name="Levesque L."/>
            <person name="Li R."/>
            <person name="Lin C.F."/>
            <person name="Lin M.F."/>
            <person name="Lindblad-Toh K."/>
            <person name="Llopart A."/>
            <person name="Long M."/>
            <person name="Low L."/>
            <person name="Lozovsky E."/>
            <person name="Lu J."/>
            <person name="Luo M."/>
            <person name="Machado C.A."/>
            <person name="Makalowski W."/>
            <person name="Marzo M."/>
            <person name="Matsuda M."/>
            <person name="Matzkin L."/>
            <person name="McAllister B."/>
            <person name="McBride C.S."/>
            <person name="McKernan B."/>
            <person name="McKernan K."/>
            <person name="Mendez-Lago M."/>
            <person name="Minx P."/>
            <person name="Mollenhauer M.U."/>
            <person name="Montooth K."/>
            <person name="Mount S.M."/>
            <person name="Mu X."/>
            <person name="Myers E."/>
            <person name="Negre B."/>
            <person name="Newfeld S."/>
            <person name="Nielsen R."/>
            <person name="Noor M.A."/>
            <person name="O'Grady P."/>
            <person name="Pachter L."/>
            <person name="Papaceit M."/>
            <person name="Parisi M.J."/>
            <person name="Parisi M."/>
            <person name="Parts L."/>
            <person name="Pedersen J.S."/>
            <person name="Pesole G."/>
            <person name="Phillippy A.M."/>
            <person name="Ponting C.P."/>
            <person name="Pop M."/>
            <person name="Porcelli D."/>
            <person name="Powell J.R."/>
            <person name="Prohaska S."/>
            <person name="Pruitt K."/>
            <person name="Puig M."/>
            <person name="Quesneville H."/>
            <person name="Ram K.R."/>
            <person name="Rand D."/>
            <person name="Rasmussen M.D."/>
            <person name="Reed L.K."/>
            <person name="Reenan R."/>
            <person name="Reily A."/>
            <person name="Remington K.A."/>
            <person name="Rieger T.T."/>
            <person name="Ritchie M.G."/>
            <person name="Robin C."/>
            <person name="Rogers Y.H."/>
            <person name="Rohde C."/>
            <person name="Rozas J."/>
            <person name="Rubenfield M.J."/>
            <person name="Ruiz A."/>
            <person name="Russo S."/>
            <person name="Salzberg S.L."/>
            <person name="Sanchez-Gracia A."/>
            <person name="Saranga D.J."/>
            <person name="Sato H."/>
            <person name="Schaeffer S.W."/>
            <person name="Schatz M.C."/>
            <person name="Schlenke T."/>
            <person name="Schwartz R."/>
            <person name="Segarra C."/>
            <person name="Singh R.S."/>
            <person name="Sirot L."/>
            <person name="Sirota M."/>
            <person name="Sisneros N.B."/>
            <person name="Smith C.D."/>
            <person name="Smith T.F."/>
            <person name="Spieth J."/>
            <person name="Stage D.E."/>
            <person name="Stark A."/>
            <person name="Stephan W."/>
            <person name="Strausberg R.L."/>
            <person name="Strempel S."/>
            <person name="Sturgill D."/>
            <person name="Sutton G."/>
            <person name="Sutton G.G."/>
            <person name="Tao W."/>
            <person name="Teichmann S."/>
            <person name="Tobari Y.N."/>
            <person name="Tomimura Y."/>
            <person name="Tsolas J.M."/>
            <person name="Valente V.L."/>
            <person name="Venter E."/>
            <person name="Venter J.C."/>
            <person name="Vicario S."/>
            <person name="Vieira F.G."/>
            <person name="Vilella A.J."/>
            <person name="Villasante A."/>
            <person name="Walenz B."/>
            <person name="Wang J."/>
            <person name="Wasserman M."/>
            <person name="Watts T."/>
            <person name="Wilson D."/>
            <person name="Wilson R.K."/>
            <person name="Wing R.A."/>
            <person name="Wolfner M.F."/>
            <person name="Wong A."/>
            <person name="Wong G.K."/>
            <person name="Wu C.I."/>
            <person name="Wu G."/>
            <person name="Yamamoto D."/>
            <person name="Yang H.P."/>
            <person name="Yang S.P."/>
            <person name="Yorke J.A."/>
            <person name="Yoshida K."/>
            <person name="Zdobnov E."/>
            <person name="Zhang P."/>
            <person name="Zhang Y."/>
            <person name="Zimin A.V."/>
            <person name="Baldwin J."/>
            <person name="Abdouelleil A."/>
            <person name="Abdulkadir J."/>
            <person name="Abebe A."/>
            <person name="Abera B."/>
            <person name="Abreu J."/>
            <person name="Acer S.C."/>
            <person name="Aftuck L."/>
            <person name="Alexander A."/>
            <person name="An P."/>
            <person name="Anderson E."/>
            <person name="Anderson S."/>
            <person name="Arachi H."/>
            <person name="Azer M."/>
            <person name="Bachantsang P."/>
            <person name="Barry A."/>
            <person name="Bayul T."/>
            <person name="Berlin A."/>
            <person name="Bessette D."/>
            <person name="Bloom T."/>
            <person name="Blye J."/>
            <person name="Boguslavskiy L."/>
            <person name="Bonnet C."/>
            <person name="Boukhgalter B."/>
            <person name="Bourzgui I."/>
            <person name="Brown A."/>
            <person name="Cahill P."/>
            <person name="Channer S."/>
            <person name="Cheshatsang Y."/>
            <person name="Chuda L."/>
            <person name="Citroen M."/>
            <person name="Collymore A."/>
            <person name="Cooke P."/>
            <person name="Costello M."/>
            <person name="D'Aco K."/>
            <person name="Daza R."/>
            <person name="De Haan G."/>
            <person name="DeGray S."/>
            <person name="DeMaso C."/>
            <person name="Dhargay N."/>
            <person name="Dooley K."/>
            <person name="Dooley E."/>
            <person name="Doricent M."/>
            <person name="Dorje P."/>
            <person name="Dorjee K."/>
            <person name="Dupes A."/>
            <person name="Elong R."/>
            <person name="Falk J."/>
            <person name="Farina A."/>
            <person name="Faro S."/>
            <person name="Ferguson D."/>
            <person name="Fisher S."/>
            <person name="Foley C.D."/>
            <person name="Franke A."/>
            <person name="Friedrich D."/>
            <person name="Gadbois L."/>
            <person name="Gearin G."/>
            <person name="Gearin C.R."/>
            <person name="Giannoukos G."/>
            <person name="Goode T."/>
            <person name="Graham J."/>
            <person name="Grandbois E."/>
            <person name="Grewal S."/>
            <person name="Gyaltsen K."/>
            <person name="Hafez N."/>
            <person name="Hagos B."/>
            <person name="Hall J."/>
            <person name="Henson C."/>
            <person name="Hollinger A."/>
            <person name="Honan T."/>
            <person name="Huard M.D."/>
            <person name="Hughes L."/>
            <person name="Hurhula B."/>
            <person name="Husby M.E."/>
            <person name="Kamat A."/>
            <person name="Kanga B."/>
            <person name="Kashin S."/>
            <person name="Khazanovich D."/>
            <person name="Kisner P."/>
            <person name="Lance K."/>
            <person name="Lara M."/>
            <person name="Lee W."/>
            <person name="Lennon N."/>
            <person name="Letendre F."/>
            <person name="LeVine R."/>
            <person name="Lipovsky A."/>
            <person name="Liu X."/>
            <person name="Liu J."/>
            <person name="Liu S."/>
            <person name="Lokyitsang T."/>
            <person name="Lokyitsang Y."/>
            <person name="Lubonja R."/>
            <person name="Lui A."/>
            <person name="MacDonald P."/>
            <person name="Magnisalis V."/>
            <person name="Maru K."/>
            <person name="Matthews C."/>
            <person name="McCusker W."/>
            <person name="McDonough S."/>
            <person name="Mehta T."/>
            <person name="Meldrim J."/>
            <person name="Meneus L."/>
            <person name="Mihai O."/>
            <person name="Mihalev A."/>
            <person name="Mihova T."/>
            <person name="Mittelman R."/>
            <person name="Mlenga V."/>
            <person name="Montmayeur A."/>
            <person name="Mulrain L."/>
            <person name="Navidi A."/>
            <person name="Naylor J."/>
            <person name="Negash T."/>
            <person name="Nguyen T."/>
            <person name="Nguyen N."/>
            <person name="Nicol R."/>
            <person name="Norbu C."/>
            <person name="Norbu N."/>
            <person name="Novod N."/>
            <person name="O'Neill B."/>
            <person name="Osman S."/>
            <person name="Markiewicz E."/>
            <person name="Oyono O.L."/>
            <person name="Patti C."/>
            <person name="Phunkhang P."/>
            <person name="Pierre F."/>
            <person name="Priest M."/>
            <person name="Raghuraman S."/>
            <person name="Rege F."/>
            <person name="Reyes R."/>
            <person name="Rise C."/>
            <person name="Rogov P."/>
            <person name="Ross K."/>
            <person name="Ryan E."/>
            <person name="Settipalli S."/>
            <person name="Shea T."/>
            <person name="Sherpa N."/>
            <person name="Shi L."/>
            <person name="Shih D."/>
            <person name="Sparrow T."/>
            <person name="Spaulding J."/>
            <person name="Stalker J."/>
            <person name="Stange-Thomann N."/>
            <person name="Stavropoulos S."/>
            <person name="Stone C."/>
            <person name="Strader C."/>
            <person name="Tesfaye S."/>
            <person name="Thomson T."/>
            <person name="Thoulutsang Y."/>
            <person name="Thoulutsang D."/>
            <person name="Topham K."/>
            <person name="Topping I."/>
            <person name="Tsamla T."/>
            <person name="Vassiliev H."/>
            <person name="Vo A."/>
            <person name="Wangchuk T."/>
            <person name="Wangdi T."/>
            <person name="Weiand M."/>
            <person name="Wilkinson J."/>
            <person name="Wilson A."/>
            <person name="Yadav S."/>
            <person name="Young G."/>
            <person name="Yu Q."/>
            <person name="Zembek L."/>
            <person name="Zhong D."/>
            <person name="Zimmer A."/>
            <person name="Zwirko Z."/>
            <person name="Jaffe D.B."/>
            <person name="Alvarez P."/>
            <person name="Brockman W."/>
            <person name="Butler J."/>
            <person name="Chin C."/>
            <person name="Gnerre S."/>
            <person name="Grabherr M."/>
            <person name="Kleber M."/>
            <person name="Mauceli E."/>
            <person name="MacCallum I."/>
        </authorList>
    </citation>
    <scope>NUCLEOTIDE SEQUENCE [LARGE SCALE GENOMIC DNA]</scope>
    <source>
        <strain evidence="10">Tucson 14024-0371.13</strain>
    </source>
</reference>
<dbReference type="CDD" id="cd17318">
    <property type="entry name" value="MFS_SLC17"/>
    <property type="match status" value="1"/>
</dbReference>
<dbReference type="STRING" id="7217.A0A0P9BRD8"/>
<evidence type="ECO:0000256" key="1">
    <source>
        <dbReference type="ARBA" id="ARBA00004141"/>
    </source>
</evidence>
<evidence type="ECO:0000313" key="9">
    <source>
        <dbReference type="EMBL" id="KPU74302.1"/>
    </source>
</evidence>
<dbReference type="GO" id="GO:0015293">
    <property type="term" value="F:symporter activity"/>
    <property type="evidence" value="ECO:0007669"/>
    <property type="project" value="UniProtKB-KW"/>
</dbReference>
<dbReference type="InParanoid" id="A0A0P9BRD8"/>
<dbReference type="PROSITE" id="PS50850">
    <property type="entry name" value="MFS"/>
    <property type="match status" value="1"/>
</dbReference>
<evidence type="ECO:0000256" key="4">
    <source>
        <dbReference type="ARBA" id="ARBA00022847"/>
    </source>
</evidence>
<feature type="transmembrane region" description="Helical" evidence="7">
    <location>
        <begin position="438"/>
        <end position="459"/>
    </location>
</feature>
<feature type="transmembrane region" description="Helical" evidence="7">
    <location>
        <begin position="403"/>
        <end position="426"/>
    </location>
</feature>
<feature type="domain" description="Major facilitator superfamily (MFS) profile" evidence="8">
    <location>
        <begin position="23"/>
        <end position="465"/>
    </location>
</feature>
<feature type="transmembrane region" description="Helical" evidence="7">
    <location>
        <begin position="119"/>
        <end position="139"/>
    </location>
</feature>
<dbReference type="Proteomes" id="UP000007801">
    <property type="component" value="Unassembled WGS sequence"/>
</dbReference>
<dbReference type="InterPro" id="IPR050382">
    <property type="entry name" value="MFS_Na/Anion_cotransporter"/>
</dbReference>
<dbReference type="GO" id="GO:0016020">
    <property type="term" value="C:membrane"/>
    <property type="evidence" value="ECO:0007669"/>
    <property type="project" value="UniProtKB-SubCell"/>
</dbReference>
<comment type="subcellular location">
    <subcellularLocation>
        <location evidence="1">Membrane</location>
        <topology evidence="1">Multi-pass membrane protein</topology>
    </subcellularLocation>
</comment>
<dbReference type="OrthoDB" id="2985014at2759"/>
<evidence type="ECO:0000256" key="3">
    <source>
        <dbReference type="ARBA" id="ARBA00022692"/>
    </source>
</evidence>
<dbReference type="Pfam" id="PF07690">
    <property type="entry name" value="MFS_1"/>
    <property type="match status" value="1"/>
</dbReference>
<feature type="transmembrane region" description="Helical" evidence="7">
    <location>
        <begin position="20"/>
        <end position="39"/>
    </location>
</feature>
<name>A0A0P9BRD8_DROAN</name>
<keyword evidence="10" id="KW-1185">Reference proteome</keyword>
<evidence type="ECO:0000313" key="10">
    <source>
        <dbReference type="Proteomes" id="UP000007801"/>
    </source>
</evidence>
<feature type="transmembrane region" description="Helical" evidence="7">
    <location>
        <begin position="181"/>
        <end position="205"/>
    </location>
</feature>
<organism evidence="9 10">
    <name type="scientific">Drosophila ananassae</name>
    <name type="common">Fruit fly</name>
    <dbReference type="NCBI Taxonomy" id="7217"/>
    <lineage>
        <taxon>Eukaryota</taxon>
        <taxon>Metazoa</taxon>
        <taxon>Ecdysozoa</taxon>
        <taxon>Arthropoda</taxon>
        <taxon>Hexapoda</taxon>
        <taxon>Insecta</taxon>
        <taxon>Pterygota</taxon>
        <taxon>Neoptera</taxon>
        <taxon>Endopterygota</taxon>
        <taxon>Diptera</taxon>
        <taxon>Brachycera</taxon>
        <taxon>Muscomorpha</taxon>
        <taxon>Ephydroidea</taxon>
        <taxon>Drosophilidae</taxon>
        <taxon>Drosophila</taxon>
        <taxon>Sophophora</taxon>
    </lineage>
</organism>
<proteinExistence type="predicted"/>
<dbReference type="PANTHER" id="PTHR11662:SF415">
    <property type="entry name" value="AT30085P-RELATED"/>
    <property type="match status" value="1"/>
</dbReference>
<sequence length="482" mass="52705">MDAAAKPQPEWGIQISELFIFPQRVIVGIMGFLGVLNAYTMRICLSQVITVLVVKKNITDHAAAAVCEPEVGDKYTFRPGGDFQWSEKLQGIILGSFYIGYIITHIPGGIMADKYGAKWVLSLGILLTAIFSFLTPLSIKWGEAPALIVLRVLMGLGEGTTIPAVSVLLSCWAPATERGKLGTLVIGGGIVGSILGNLFSALILNSYDWPWVFYFFGGVAVLWFILFTLLCYSYPHSHPFIKPKEREYLMSEMPQPKDKPPVPWKAILTNVPMWSLIICQIGHDWGLFVMVADLPKYMSNVMNFPIKSNGLYSSLPFIIMWIVALCSGVTADAIIKNECMSTTNVRKILTAIAAFGPGLFMVAASYAGCNRHLVVALFTCSMGTMGCYYAGMKLTPLDMSPNYAGTLMAITNGIAACMGFTAPYVAGVLTPNANMTEWRVVFWLAFGILSATVVVYLIWASGEVQPFDDGTNSNKKKEEPVK</sequence>
<keyword evidence="3 7" id="KW-0812">Transmembrane</keyword>
<dbReference type="PANTHER" id="PTHR11662">
    <property type="entry name" value="SOLUTE CARRIER FAMILY 17"/>
    <property type="match status" value="1"/>
</dbReference>
<dbReference type="FunFam" id="1.20.1250.20:FF:000003">
    <property type="entry name" value="Solute carrier family 17 member 3"/>
    <property type="match status" value="1"/>
</dbReference>
<protein>
    <recommendedName>
        <fullName evidence="8">Major facilitator superfamily (MFS) profile domain-containing protein</fullName>
    </recommendedName>
</protein>
<dbReference type="InterPro" id="IPR011701">
    <property type="entry name" value="MFS"/>
</dbReference>
<dbReference type="KEGG" id="dan:26515004"/>
<dbReference type="SUPFAM" id="SSF103473">
    <property type="entry name" value="MFS general substrate transporter"/>
    <property type="match status" value="1"/>
</dbReference>
<keyword evidence="4" id="KW-0769">Symport</keyword>